<organism evidence="4 5">
    <name type="scientific">Flavobacterium cutihirudinis</name>
    <dbReference type="NCBI Taxonomy" id="1265740"/>
    <lineage>
        <taxon>Bacteria</taxon>
        <taxon>Pseudomonadati</taxon>
        <taxon>Bacteroidota</taxon>
        <taxon>Flavobacteriia</taxon>
        <taxon>Flavobacteriales</taxon>
        <taxon>Flavobacteriaceae</taxon>
        <taxon>Flavobacterium</taxon>
    </lineage>
</organism>
<evidence type="ECO:0000313" key="5">
    <source>
        <dbReference type="Proteomes" id="UP000257004"/>
    </source>
</evidence>
<keyword evidence="5" id="KW-1185">Reference proteome</keyword>
<dbReference type="GO" id="GO:0003677">
    <property type="term" value="F:DNA binding"/>
    <property type="evidence" value="ECO:0007669"/>
    <property type="project" value="InterPro"/>
</dbReference>
<name>A0A3D9FRQ3_9FLAO</name>
<evidence type="ECO:0000259" key="3">
    <source>
        <dbReference type="PROSITE" id="PS50930"/>
    </source>
</evidence>
<dbReference type="EMBL" id="QRDQ01000009">
    <property type="protein sequence ID" value="RED23312.1"/>
    <property type="molecule type" value="Genomic_DNA"/>
</dbReference>
<dbReference type="Pfam" id="PF00072">
    <property type="entry name" value="Response_reg"/>
    <property type="match status" value="1"/>
</dbReference>
<dbReference type="PANTHER" id="PTHR37299:SF1">
    <property type="entry name" value="STAGE 0 SPORULATION PROTEIN A HOMOLOG"/>
    <property type="match status" value="1"/>
</dbReference>
<dbReference type="OrthoDB" id="2168082at2"/>
<dbReference type="Proteomes" id="UP000257004">
    <property type="component" value="Unassembled WGS sequence"/>
</dbReference>
<dbReference type="InterPro" id="IPR007492">
    <property type="entry name" value="LytTR_DNA-bd_dom"/>
</dbReference>
<dbReference type="PROSITE" id="PS50110">
    <property type="entry name" value="RESPONSE_REGULATORY"/>
    <property type="match status" value="1"/>
</dbReference>
<dbReference type="GO" id="GO:0000156">
    <property type="term" value="F:phosphorelay response regulator activity"/>
    <property type="evidence" value="ECO:0007669"/>
    <property type="project" value="InterPro"/>
</dbReference>
<dbReference type="PROSITE" id="PS50930">
    <property type="entry name" value="HTH_LYTTR"/>
    <property type="match status" value="1"/>
</dbReference>
<gene>
    <name evidence="4" type="ORF">BD847_2360</name>
</gene>
<dbReference type="InterPro" id="IPR001789">
    <property type="entry name" value="Sig_transdc_resp-reg_receiver"/>
</dbReference>
<feature type="domain" description="Response regulatory" evidence="2">
    <location>
        <begin position="4"/>
        <end position="118"/>
    </location>
</feature>
<dbReference type="SUPFAM" id="SSF52172">
    <property type="entry name" value="CheY-like"/>
    <property type="match status" value="1"/>
</dbReference>
<reference evidence="4 5" key="1">
    <citation type="submission" date="2018-07" db="EMBL/GenBank/DDBJ databases">
        <title>Genomic Encyclopedia of Archaeal and Bacterial Type Strains, Phase II (KMG-II): from individual species to whole genera.</title>
        <authorList>
            <person name="Goeker M."/>
        </authorList>
    </citation>
    <scope>NUCLEOTIDE SEQUENCE [LARGE SCALE GENOMIC DNA]</scope>
    <source>
        <strain evidence="4 5">DSM 25795</strain>
    </source>
</reference>
<dbReference type="SMART" id="SM00448">
    <property type="entry name" value="REC"/>
    <property type="match status" value="1"/>
</dbReference>
<dbReference type="InterPro" id="IPR046947">
    <property type="entry name" value="LytR-like"/>
</dbReference>
<dbReference type="PANTHER" id="PTHR37299">
    <property type="entry name" value="TRANSCRIPTIONAL REGULATOR-RELATED"/>
    <property type="match status" value="1"/>
</dbReference>
<sequence>MKIKAIIVDDESRARSFLKNLCSRYFGDKIEIIDECNSVASALISIQKNTPNLVFLDIQMPDENGFELLSKFENIPFEIIFTTAHKEFAIEAIRKSALDYLVKPIDVNDFKVAIDRLESALKNKLNLNRYQLLAENLNQPASGKQRIAFPTKTGFEIIHVNKIIFCKSDGSYTFIQTTEQQHYTSKSFKEIGELLESEIKFLKVHRSYLINAEYVKNFKSDIYVLEMTSGDEIPVSDKSFNKKELIDAITK</sequence>
<evidence type="ECO:0000259" key="2">
    <source>
        <dbReference type="PROSITE" id="PS50110"/>
    </source>
</evidence>
<dbReference type="InterPro" id="IPR011006">
    <property type="entry name" value="CheY-like_superfamily"/>
</dbReference>
<dbReference type="RefSeq" id="WP_115888430.1">
    <property type="nucleotide sequence ID" value="NZ_QRDQ01000009.1"/>
</dbReference>
<dbReference type="Pfam" id="PF04397">
    <property type="entry name" value="LytTR"/>
    <property type="match status" value="1"/>
</dbReference>
<dbReference type="Gene3D" id="2.40.50.1020">
    <property type="entry name" value="LytTr DNA-binding domain"/>
    <property type="match status" value="1"/>
</dbReference>
<keyword evidence="1" id="KW-0597">Phosphoprotein</keyword>
<protein>
    <submittedName>
        <fullName evidence="4">LytTR family two component transcriptional regulator</fullName>
    </submittedName>
</protein>
<dbReference type="SMART" id="SM00850">
    <property type="entry name" value="LytTR"/>
    <property type="match status" value="1"/>
</dbReference>
<feature type="modified residue" description="4-aspartylphosphate" evidence="1">
    <location>
        <position position="57"/>
    </location>
</feature>
<dbReference type="Gene3D" id="3.40.50.2300">
    <property type="match status" value="1"/>
</dbReference>
<evidence type="ECO:0000256" key="1">
    <source>
        <dbReference type="PROSITE-ProRule" id="PRU00169"/>
    </source>
</evidence>
<feature type="domain" description="HTH LytTR-type" evidence="3">
    <location>
        <begin position="147"/>
        <end position="236"/>
    </location>
</feature>
<comment type="caution">
    <text evidence="4">The sequence shown here is derived from an EMBL/GenBank/DDBJ whole genome shotgun (WGS) entry which is preliminary data.</text>
</comment>
<accession>A0A3D9FRQ3</accession>
<dbReference type="AlphaFoldDB" id="A0A3D9FRQ3"/>
<proteinExistence type="predicted"/>
<evidence type="ECO:0000313" key="4">
    <source>
        <dbReference type="EMBL" id="RED23312.1"/>
    </source>
</evidence>